<dbReference type="Proteomes" id="UP000076154">
    <property type="component" value="Unassembled WGS sequence"/>
</dbReference>
<keyword evidence="3" id="KW-1185">Reference proteome</keyword>
<feature type="region of interest" description="Disordered" evidence="1">
    <location>
        <begin position="58"/>
        <end position="77"/>
    </location>
</feature>
<feature type="compositionally biased region" description="Basic and acidic residues" evidence="1">
    <location>
        <begin position="1228"/>
        <end position="1239"/>
    </location>
</feature>
<feature type="compositionally biased region" description="Low complexity" evidence="1">
    <location>
        <begin position="628"/>
        <end position="639"/>
    </location>
</feature>
<evidence type="ECO:0000313" key="2">
    <source>
        <dbReference type="EMBL" id="RDB20870.1"/>
    </source>
</evidence>
<feature type="region of interest" description="Disordered" evidence="1">
    <location>
        <begin position="150"/>
        <end position="211"/>
    </location>
</feature>
<dbReference type="OrthoDB" id="2246127at2759"/>
<evidence type="ECO:0000256" key="1">
    <source>
        <dbReference type="SAM" id="MobiDB-lite"/>
    </source>
</evidence>
<dbReference type="STRING" id="39966.A0A369JI42"/>
<comment type="caution">
    <text evidence="2">The sequence shown here is derived from an EMBL/GenBank/DDBJ whole genome shotgun (WGS) entry which is preliminary data.</text>
</comment>
<sequence length="1271" mass="141787">MASAQEPDPKYWARSDTGAPHYKCLVCADNNFRSHYRIKAHEATDSHQRALQRLLLEQSQDSASDSEDPSQAAPAHNRELTQEDFAQDALRTLLQSLAGSATPDSPPPHHPSPPQLVDWSLYEATEATDLDLSPEQQAVARIAQSLLEHLDQESVGSTDEEMERSDDGLDGENTTEPVISVPLDDANDPEEGDGHPRKRARNRDPGATSRQWSPWTDKITCTLDVLMHLPRSVFSHRQLDLFLWLLKVNDVDDVPSVKSIQAMNATLQKLCGIESIPYDGALGHKYYVNNLSQIIAQEMSNPKVRPHLHFYPEDSGSLLSEARQASRWLHEIPAEQTTPMARIGMKDYFIYEPAMLENGTCCVPVRWFFRNQVLYAKCWELDIVTNGSERGWRVLKHDGYEVRQEHFLKNLPELQQDAASLYGLPDPSQIVELVDMSSGQSCPWTLTDPAVGNRWRALARGSRVFSFPMWLYCDDTSGNLSKKWNEHNSFLFTPAGLPREHSQKEYNIHFLSTSNIAPPLEMLDGVVDQLENAQEKGIWAWDCVLNEPVLVIPMVLALLGDNPMQSEFACHIGLRGKFFCRACWVKGSDATAESPVEPDSSRVHDRMDSSDNETDRSGPDSADEEGTVSDASSAAGAVSPKSKGQRRKVVESLSDMINRVKNFIKLGRPRNKQETEGKLRSYFVKASMIDNKTKVQKMRTDSGIKDTYQNFFLDKLFNSYKGKRGKESKQDTLDAAVSKLPANITSPVWRIKGLDPHQDTPVEILHVILLGFVKYLWRDLIQNQLKDDKKDLLVTRLCSFDVSGLGISPLAGRTLVQYSGSLTGRDFRAIAQVAPFVIYDLVSKDCLETWVALSKLVPLVWQPVIKDVTAHVALLETEIKHFLVCAARWTIRWFNKPKFHILLHLPEHIRRFGPAILFATEAFESFNAIIRAKSVHSNRHAPSRDIARAFAQGNRVRHLLSGGLFRQAAVSGTSSEQSTLSSNPSDWLSVGPGPLSLVASPNTVTQYLGLDTEKERTRMTGICTSDKRPPRPFPATLTGQKLPQSFSDHTQHEFKTCKDVYLYNGDFCALRQAVVSRDPRHAAATFVGIVEEIIQVSGSVEDRSRRPSAVLLRAASVETASATYGMPHIQLTGSWTLARLEDLLCTVNSQHNCVAAGCGPTGFRYVYQEREQTTQKQATIEHLEPLDERVLNTAQMRDAIYVQPFRCPAVELDSDAVIEAGAIHEVDARKRNKGKEKSGAQKGKASKPRTTGGNVGRPVAQRLAALQGGGN</sequence>
<proteinExistence type="predicted"/>
<dbReference type="PANTHER" id="PTHR31912:SF34">
    <property type="entry name" value="NOTOCHORD-RELATED PROTEIN"/>
    <property type="match status" value="1"/>
</dbReference>
<dbReference type="AlphaFoldDB" id="A0A369JI42"/>
<gene>
    <name evidence="2" type="ORF">Hypma_012042</name>
</gene>
<dbReference type="InParanoid" id="A0A369JI42"/>
<evidence type="ECO:0000313" key="3">
    <source>
        <dbReference type="Proteomes" id="UP000076154"/>
    </source>
</evidence>
<reference evidence="2" key="1">
    <citation type="submission" date="2018-04" db="EMBL/GenBank/DDBJ databases">
        <title>Whole genome sequencing of Hypsizygus marmoreus.</title>
        <authorList>
            <person name="Choi I.-G."/>
            <person name="Min B."/>
            <person name="Kim J.-G."/>
            <person name="Kim S."/>
            <person name="Oh Y.-L."/>
            <person name="Kong W.-S."/>
            <person name="Park H."/>
            <person name="Jeong J."/>
            <person name="Song E.-S."/>
        </authorList>
    </citation>
    <scope>NUCLEOTIDE SEQUENCE [LARGE SCALE GENOMIC DNA]</scope>
    <source>
        <strain evidence="2">51987-8</strain>
    </source>
</reference>
<organism evidence="2 3">
    <name type="scientific">Hypsizygus marmoreus</name>
    <name type="common">White beech mushroom</name>
    <name type="synonym">Agaricus marmoreus</name>
    <dbReference type="NCBI Taxonomy" id="39966"/>
    <lineage>
        <taxon>Eukaryota</taxon>
        <taxon>Fungi</taxon>
        <taxon>Dikarya</taxon>
        <taxon>Basidiomycota</taxon>
        <taxon>Agaricomycotina</taxon>
        <taxon>Agaricomycetes</taxon>
        <taxon>Agaricomycetidae</taxon>
        <taxon>Agaricales</taxon>
        <taxon>Tricholomatineae</taxon>
        <taxon>Lyophyllaceae</taxon>
        <taxon>Hypsizygus</taxon>
    </lineage>
</organism>
<protein>
    <submittedName>
        <fullName evidence="2">Uncharacterized protein</fullName>
    </submittedName>
</protein>
<feature type="compositionally biased region" description="Basic and acidic residues" evidence="1">
    <location>
        <begin position="599"/>
        <end position="618"/>
    </location>
</feature>
<feature type="region of interest" description="Disordered" evidence="1">
    <location>
        <begin position="591"/>
        <end position="649"/>
    </location>
</feature>
<dbReference type="EMBL" id="LUEZ02000056">
    <property type="protein sequence ID" value="RDB20870.1"/>
    <property type="molecule type" value="Genomic_DNA"/>
</dbReference>
<name>A0A369JI42_HYPMA</name>
<feature type="compositionally biased region" description="Low complexity" evidence="1">
    <location>
        <begin position="58"/>
        <end position="74"/>
    </location>
</feature>
<feature type="compositionally biased region" description="Acidic residues" evidence="1">
    <location>
        <begin position="158"/>
        <end position="170"/>
    </location>
</feature>
<dbReference type="PANTHER" id="PTHR31912">
    <property type="entry name" value="IP13529P"/>
    <property type="match status" value="1"/>
</dbReference>
<accession>A0A369JI42</accession>
<feature type="region of interest" description="Disordered" evidence="1">
    <location>
        <begin position="1228"/>
        <end position="1259"/>
    </location>
</feature>